<reference evidence="3 5" key="2">
    <citation type="submission" date="2018-10" db="EMBL/GenBank/DDBJ databases">
        <title>Whole Genome of Vibrio owensii strain 170502, isolated from Acute Hepatopancreatic Necrosis Disease (AHPND) shrimp.</title>
        <authorList>
            <person name="Yan M."/>
            <person name="Wang X."/>
            <person name="Wang Y."/>
        </authorList>
    </citation>
    <scope>NUCLEOTIDE SEQUENCE [LARGE SCALE GENOMIC DNA]</scope>
    <source>
        <strain evidence="3 5">1700302</strain>
    </source>
</reference>
<dbReference type="EMBL" id="CP045859">
    <property type="protein sequence ID" value="QGH46828.1"/>
    <property type="molecule type" value="Genomic_DNA"/>
</dbReference>
<evidence type="ECO:0000313" key="3">
    <source>
        <dbReference type="EMBL" id="AYO14175.1"/>
    </source>
</evidence>
<evidence type="ECO:0008006" key="7">
    <source>
        <dbReference type="Google" id="ProtNLM"/>
    </source>
</evidence>
<evidence type="ECO:0000313" key="5">
    <source>
        <dbReference type="Proteomes" id="UP000272136"/>
    </source>
</evidence>
<proteinExistence type="predicted"/>
<keyword evidence="2" id="KW-0812">Transmembrane</keyword>
<feature type="coiled-coil region" evidence="1">
    <location>
        <begin position="83"/>
        <end position="110"/>
    </location>
</feature>
<gene>
    <name evidence="4" type="ORF">APZ19_06785</name>
    <name evidence="3" type="ORF">D0812_06990</name>
</gene>
<feature type="transmembrane region" description="Helical" evidence="2">
    <location>
        <begin position="53"/>
        <end position="72"/>
    </location>
</feature>
<evidence type="ECO:0000313" key="4">
    <source>
        <dbReference type="EMBL" id="QGH46828.1"/>
    </source>
</evidence>
<dbReference type="Proteomes" id="UP000390336">
    <property type="component" value="Chromosome 1"/>
</dbReference>
<sequence length="262" mass="29756">MRCSHLNRALYELEILVNFFSNNFKVFWWTVIVLVLGVYFWHRFPDLVLGKAVTADMLVFVVWIAVCLVPFFNQFEFLGLKLKAQIEEAKQELQGQINTLRNEVSNSNSVDVKPSFWVGTGSTPASDEKLAEMEQKIDKVVKATEAGFGYEAKSTKSTAIDPDIIYLFETRYQIEAGLRNLARLSELNIERRPFPLTKIIYHLVENELLPSELGGVAREVYSICSPAVHGDIHKVSQNQIEFVKKVSPELIAVINSAVQKFV</sequence>
<dbReference type="EMBL" id="CP033137">
    <property type="protein sequence ID" value="AYO14175.1"/>
    <property type="molecule type" value="Genomic_DNA"/>
</dbReference>
<feature type="transmembrane region" description="Helical" evidence="2">
    <location>
        <begin position="26"/>
        <end position="41"/>
    </location>
</feature>
<keyword evidence="2" id="KW-0472">Membrane</keyword>
<keyword evidence="5" id="KW-1185">Reference proteome</keyword>
<name>A0AAP9GAQ1_9VIBR</name>
<organism evidence="4 6">
    <name type="scientific">Vibrio owensii</name>
    <dbReference type="NCBI Taxonomy" id="696485"/>
    <lineage>
        <taxon>Bacteria</taxon>
        <taxon>Pseudomonadati</taxon>
        <taxon>Pseudomonadota</taxon>
        <taxon>Gammaproteobacteria</taxon>
        <taxon>Vibrionales</taxon>
        <taxon>Vibrionaceae</taxon>
        <taxon>Vibrio</taxon>
    </lineage>
</organism>
<protein>
    <recommendedName>
        <fullName evidence="7">DUF4145 domain-containing protein</fullName>
    </recommendedName>
</protein>
<evidence type="ECO:0000256" key="1">
    <source>
        <dbReference type="SAM" id="Coils"/>
    </source>
</evidence>
<accession>A0AAP9GAQ1</accession>
<evidence type="ECO:0000313" key="6">
    <source>
        <dbReference type="Proteomes" id="UP000390336"/>
    </source>
</evidence>
<reference evidence="4" key="3">
    <citation type="submission" date="2019-11" db="EMBL/GenBank/DDBJ databases">
        <title>Complete genome sequence of Vibrio owensii SH-14 isolated from shrimp with acute hepatopancreatic necrosis diease.</title>
        <authorList>
            <person name="Liang X."/>
            <person name="Wang Y."/>
        </authorList>
    </citation>
    <scope>NUCLEOTIDE SEQUENCE</scope>
    <source>
        <strain evidence="4">SH14</strain>
    </source>
</reference>
<evidence type="ECO:0000256" key="2">
    <source>
        <dbReference type="SAM" id="Phobius"/>
    </source>
</evidence>
<keyword evidence="2" id="KW-1133">Transmembrane helix</keyword>
<dbReference type="Proteomes" id="UP000272136">
    <property type="component" value="Chromosome 1"/>
</dbReference>
<reference evidence="4 6" key="1">
    <citation type="journal article" date="2015" name="Genome Announc.">
        <title>Draft Genome Sequence of Vibrio owensii Strain SH-14, Which Causes Shrimp Acute Hepatopancreatic Necrosis Disease.</title>
        <authorList>
            <person name="Liu L."/>
            <person name="Xiao J."/>
            <person name="Xia X."/>
            <person name="Pan Y."/>
            <person name="Yan S."/>
            <person name="Wang Y."/>
        </authorList>
    </citation>
    <scope>NUCLEOTIDE SEQUENCE [LARGE SCALE GENOMIC DNA]</scope>
    <source>
        <strain evidence="4 6">SH14</strain>
    </source>
</reference>
<keyword evidence="1" id="KW-0175">Coiled coil</keyword>
<dbReference type="AlphaFoldDB" id="A0AAP9GAQ1"/>